<dbReference type="RefSeq" id="WP_130154064.1">
    <property type="nucleotide sequence ID" value="NZ_SCFB01000006.1"/>
</dbReference>
<protein>
    <submittedName>
        <fullName evidence="2">Uncharacterized protein</fullName>
    </submittedName>
</protein>
<sequence length="200" mass="21198">MRYFYVFGLMLSVSGAWASNAQLDGGADHPTINSTAGVHAIVGTEASGTGYSLTYVSSSEAQALVTFVVPGVYFQNQEPVLGDYLTNWGEGLLINCQGTGYIQVPLTKDWNDSSTLADGTRSSTANPVDPAVSFFGNTFNWVGSSAAFLPNTTYQWTLVKTDTYEAKGNIIGGSTLLSGSITIPSSGLLARTYQLQVPKP</sequence>
<keyword evidence="1" id="KW-0732">Signal</keyword>
<evidence type="ECO:0000256" key="1">
    <source>
        <dbReference type="SAM" id="SignalP"/>
    </source>
</evidence>
<dbReference type="Proteomes" id="UP000293550">
    <property type="component" value="Unassembled WGS sequence"/>
</dbReference>
<accession>A0A4Q7DHJ2</accession>
<dbReference type="EMBL" id="SCFB01000006">
    <property type="protein sequence ID" value="RZI45810.1"/>
    <property type="molecule type" value="Genomic_DNA"/>
</dbReference>
<proteinExistence type="predicted"/>
<dbReference type="AlphaFoldDB" id="A0A4Q7DHJ2"/>
<reference evidence="2 3" key="1">
    <citation type="submission" date="2018-10" db="EMBL/GenBank/DDBJ databases">
        <title>An updated phylogeny of the Alphaproteobacteria reveals that the parasitic Rickettsiales and Holosporales have independent origins.</title>
        <authorList>
            <person name="Munoz-Gomez S.A."/>
            <person name="Hess S."/>
            <person name="Burger G."/>
            <person name="Lang B.F."/>
            <person name="Susko E."/>
            <person name="Slamovits C.H."/>
            <person name="Roger A.J."/>
        </authorList>
    </citation>
    <scope>NUCLEOTIDE SEQUENCE [LARGE SCALE GENOMIC DNA]</scope>
    <source>
        <strain evidence="2">HOLO01</strain>
    </source>
</reference>
<keyword evidence="3" id="KW-1185">Reference proteome</keyword>
<feature type="signal peptide" evidence="1">
    <location>
        <begin position="1"/>
        <end position="18"/>
    </location>
</feature>
<evidence type="ECO:0000313" key="2">
    <source>
        <dbReference type="EMBL" id="RZI45810.1"/>
    </source>
</evidence>
<comment type="caution">
    <text evidence="2">The sequence shown here is derived from an EMBL/GenBank/DDBJ whole genome shotgun (WGS) entry which is preliminary data.</text>
</comment>
<organism evidence="2 3">
    <name type="scientific">Candidatus Finniella inopinata</name>
    <dbReference type="NCBI Taxonomy" id="1696036"/>
    <lineage>
        <taxon>Bacteria</taxon>
        <taxon>Pseudomonadati</taxon>
        <taxon>Pseudomonadota</taxon>
        <taxon>Alphaproteobacteria</taxon>
        <taxon>Holosporales</taxon>
        <taxon>Candidatus Paracaedibacteraceae</taxon>
        <taxon>Candidatus Finniella</taxon>
    </lineage>
</organism>
<evidence type="ECO:0000313" key="3">
    <source>
        <dbReference type="Proteomes" id="UP000293550"/>
    </source>
</evidence>
<gene>
    <name evidence="2" type="ORF">EQU50_05080</name>
</gene>
<name>A0A4Q7DHJ2_9PROT</name>
<feature type="chain" id="PRO_5020299681" evidence="1">
    <location>
        <begin position="19"/>
        <end position="200"/>
    </location>
</feature>